<dbReference type="SMART" id="SM00368">
    <property type="entry name" value="LRR_RI"/>
    <property type="match status" value="6"/>
</dbReference>
<evidence type="ECO:0000256" key="1">
    <source>
        <dbReference type="SAM" id="MobiDB-lite"/>
    </source>
</evidence>
<accession>A0AAU9IRK2</accession>
<dbReference type="EMBL" id="CAJZBQ010000005">
    <property type="protein sequence ID" value="CAG9312130.1"/>
    <property type="molecule type" value="Genomic_DNA"/>
</dbReference>
<evidence type="ECO:0000313" key="2">
    <source>
        <dbReference type="EMBL" id="CAG9312130.1"/>
    </source>
</evidence>
<sequence>MDIQEIQEQLNKLEDLEDGGTIDFIDRQIELHYTRFDLSNKYLVSHSVEYFSSQLQNHYNLTNRIKVLVLQNCMLSQDSIVRTFKPLIQLKKTLALKSLDLGNNRIPVNELTGSILGKLLDRGGKNRAKSLNLQGNLITNPKGLLNILNCSSPFYELNLYDSCLSCEALLCLSETLAHNRYIQRLDLGYNNDAFANSSIVRQFAISISLNTHLEYLNLSGVSFLRKSEHLVKFLAGLQQNTSLQELSLGGIGLGDKGIKYLKQLLLGKIPITSLDIQNNKISAKGLGYIVESLPDMLSKLDLSYNEFKSNSALSSLGKALISHRVLRYLNLSYSFEIDSLDNKALICFCRGIKENGSLTEFICESAKIGDDPDLFCNLLGEAISARRLSLTFKISAVNCFSSKSSHNSTINESIRNRSKKTSKKLESQDGSTSNTRRDMYT</sequence>
<proteinExistence type="predicted"/>
<dbReference type="InterPro" id="IPR052394">
    <property type="entry name" value="LRR-containing"/>
</dbReference>
<feature type="compositionally biased region" description="Polar residues" evidence="1">
    <location>
        <begin position="403"/>
        <end position="413"/>
    </location>
</feature>
<feature type="region of interest" description="Disordered" evidence="1">
    <location>
        <begin position="403"/>
        <end position="441"/>
    </location>
</feature>
<name>A0AAU9IRK2_9CILI</name>
<reference evidence="2" key="1">
    <citation type="submission" date="2021-09" db="EMBL/GenBank/DDBJ databases">
        <authorList>
            <consortium name="AG Swart"/>
            <person name="Singh M."/>
            <person name="Singh A."/>
            <person name="Seah K."/>
            <person name="Emmerich C."/>
        </authorList>
    </citation>
    <scope>NUCLEOTIDE SEQUENCE</scope>
    <source>
        <strain evidence="2">ATCC30299</strain>
    </source>
</reference>
<dbReference type="InterPro" id="IPR032675">
    <property type="entry name" value="LRR_dom_sf"/>
</dbReference>
<protein>
    <recommendedName>
        <fullName evidence="4">Ran GTPase-activating protein 1</fullName>
    </recommendedName>
</protein>
<dbReference type="PANTHER" id="PTHR24114">
    <property type="entry name" value="LEUCINE RICH REPEAT FAMILY PROTEIN"/>
    <property type="match status" value="1"/>
</dbReference>
<gene>
    <name evidence="2" type="ORF">BSTOLATCC_MIC5378</name>
</gene>
<evidence type="ECO:0008006" key="4">
    <source>
        <dbReference type="Google" id="ProtNLM"/>
    </source>
</evidence>
<comment type="caution">
    <text evidence="2">The sequence shown here is derived from an EMBL/GenBank/DDBJ whole genome shotgun (WGS) entry which is preliminary data.</text>
</comment>
<dbReference type="Pfam" id="PF13516">
    <property type="entry name" value="LRR_6"/>
    <property type="match status" value="2"/>
</dbReference>
<evidence type="ECO:0000313" key="3">
    <source>
        <dbReference type="Proteomes" id="UP001162131"/>
    </source>
</evidence>
<dbReference type="Proteomes" id="UP001162131">
    <property type="component" value="Unassembled WGS sequence"/>
</dbReference>
<organism evidence="2 3">
    <name type="scientific">Blepharisma stoltei</name>
    <dbReference type="NCBI Taxonomy" id="1481888"/>
    <lineage>
        <taxon>Eukaryota</taxon>
        <taxon>Sar</taxon>
        <taxon>Alveolata</taxon>
        <taxon>Ciliophora</taxon>
        <taxon>Postciliodesmatophora</taxon>
        <taxon>Heterotrichea</taxon>
        <taxon>Heterotrichida</taxon>
        <taxon>Blepharismidae</taxon>
        <taxon>Blepharisma</taxon>
    </lineage>
</organism>
<dbReference type="AlphaFoldDB" id="A0AAU9IRK2"/>
<dbReference type="SUPFAM" id="SSF52047">
    <property type="entry name" value="RNI-like"/>
    <property type="match status" value="1"/>
</dbReference>
<dbReference type="InterPro" id="IPR001611">
    <property type="entry name" value="Leu-rich_rpt"/>
</dbReference>
<dbReference type="Gene3D" id="3.80.10.10">
    <property type="entry name" value="Ribonuclease Inhibitor"/>
    <property type="match status" value="1"/>
</dbReference>
<keyword evidence="3" id="KW-1185">Reference proteome</keyword>
<dbReference type="PANTHER" id="PTHR24114:SF2">
    <property type="entry name" value="F-BOX DOMAIN-CONTAINING PROTEIN-RELATED"/>
    <property type="match status" value="1"/>
</dbReference>